<evidence type="ECO:0000313" key="3">
    <source>
        <dbReference type="Proteomes" id="UP001472677"/>
    </source>
</evidence>
<dbReference type="Proteomes" id="UP001472677">
    <property type="component" value="Unassembled WGS sequence"/>
</dbReference>
<feature type="transmembrane region" description="Helical" evidence="1">
    <location>
        <begin position="292"/>
        <end position="316"/>
    </location>
</feature>
<name>A0ABR2EWF7_9ROSI</name>
<feature type="transmembrane region" description="Helical" evidence="1">
    <location>
        <begin position="158"/>
        <end position="186"/>
    </location>
</feature>
<feature type="transmembrane region" description="Helical" evidence="1">
    <location>
        <begin position="252"/>
        <end position="272"/>
    </location>
</feature>
<keyword evidence="1" id="KW-0472">Membrane</keyword>
<feature type="transmembrane region" description="Helical" evidence="1">
    <location>
        <begin position="111"/>
        <end position="137"/>
    </location>
</feature>
<keyword evidence="3" id="KW-1185">Reference proteome</keyword>
<comment type="caution">
    <text evidence="2">The sequence shown here is derived from an EMBL/GenBank/DDBJ whole genome shotgun (WGS) entry which is preliminary data.</text>
</comment>
<keyword evidence="1" id="KW-1133">Transmembrane helix</keyword>
<accession>A0ABR2EWF7</accession>
<keyword evidence="1" id="KW-0812">Transmembrane</keyword>
<feature type="transmembrane region" description="Helical" evidence="1">
    <location>
        <begin position="60"/>
        <end position="82"/>
    </location>
</feature>
<protein>
    <submittedName>
        <fullName evidence="2">Uncharacterized protein</fullName>
    </submittedName>
</protein>
<feature type="transmembrane region" description="Helical" evidence="1">
    <location>
        <begin position="198"/>
        <end position="231"/>
    </location>
</feature>
<proteinExistence type="predicted"/>
<evidence type="ECO:0000313" key="2">
    <source>
        <dbReference type="EMBL" id="KAK8567320.1"/>
    </source>
</evidence>
<dbReference type="EMBL" id="JBBPBM010000009">
    <property type="protein sequence ID" value="KAK8567320.1"/>
    <property type="molecule type" value="Genomic_DNA"/>
</dbReference>
<gene>
    <name evidence="2" type="ORF">V6N12_005916</name>
</gene>
<organism evidence="2 3">
    <name type="scientific">Hibiscus sabdariffa</name>
    <name type="common">roselle</name>
    <dbReference type="NCBI Taxonomy" id="183260"/>
    <lineage>
        <taxon>Eukaryota</taxon>
        <taxon>Viridiplantae</taxon>
        <taxon>Streptophyta</taxon>
        <taxon>Embryophyta</taxon>
        <taxon>Tracheophyta</taxon>
        <taxon>Spermatophyta</taxon>
        <taxon>Magnoliopsida</taxon>
        <taxon>eudicotyledons</taxon>
        <taxon>Gunneridae</taxon>
        <taxon>Pentapetalae</taxon>
        <taxon>rosids</taxon>
        <taxon>malvids</taxon>
        <taxon>Malvales</taxon>
        <taxon>Malvaceae</taxon>
        <taxon>Malvoideae</taxon>
        <taxon>Hibiscus</taxon>
    </lineage>
</organism>
<reference evidence="2 3" key="1">
    <citation type="journal article" date="2024" name="G3 (Bethesda)">
        <title>Genome assembly of Hibiscus sabdariffa L. provides insights into metabolisms of medicinal natural products.</title>
        <authorList>
            <person name="Kim T."/>
        </authorList>
    </citation>
    <scope>NUCLEOTIDE SEQUENCE [LARGE SCALE GENOMIC DNA]</scope>
    <source>
        <strain evidence="2">TK-2024</strain>
        <tissue evidence="2">Old leaves</tissue>
    </source>
</reference>
<dbReference type="PANTHER" id="PTHR33133:SF7">
    <property type="entry name" value="F26K24.10 PROTEIN-RELATED"/>
    <property type="match status" value="1"/>
</dbReference>
<sequence>MPIFPWRVETKYKDASISLALPQSSPMSSAMAAPPSPPSNIGLWTILSESRRVLRAQPPLFQTLLLLFLLPSSFLLSLYPFIYKLFSPTTESHISSLQQNPPVVSFPIKPFIFNLIYSLIISAFSNFAAGSITYSVFNGFYGRPVKPSSAIKAAFTSFFPLISTSLVQSLIISGISLILGLVFFALLKGFQVDYSSSYIFILLLAYVLILMFISFYLNVNWIFAYVIVVVESSWGLEPLKRSQILVKGIKGVALKILLFFGFLSSICVWNSILQSGGSAGDEWKSWSFFCNIIGATAFYMVIMLYNLAAYTVFYIYSKALHGELAEEFAGDYVSLPFDDGKVPLVVSTV</sequence>
<evidence type="ECO:0000256" key="1">
    <source>
        <dbReference type="SAM" id="Phobius"/>
    </source>
</evidence>
<dbReference type="PANTHER" id="PTHR33133">
    <property type="entry name" value="OS08G0107100 PROTEIN-RELATED"/>
    <property type="match status" value="1"/>
</dbReference>